<dbReference type="Proteomes" id="UP000187404">
    <property type="component" value="Unassembled WGS sequence"/>
</dbReference>
<sequence>MGVIKETNDELQRVIEESVPGKQVTIAHVIAAPMTDIYERLGIDEAGAIGILTLSPYETAIIAADIATKAADVQIGFLDRFTGSVVISGDVQSVETALQAVTDTLCNLLGFSTVEVTKT</sequence>
<accession>A0A1Q9JFX0</accession>
<dbReference type="InterPro" id="IPR009307">
    <property type="entry name" value="EutS/PduU/CutR"/>
</dbReference>
<dbReference type="Gene3D" id="3.30.70.1710">
    <property type="match status" value="1"/>
</dbReference>
<dbReference type="CDD" id="cd07046">
    <property type="entry name" value="BMC_PduU-EutS"/>
    <property type="match status" value="1"/>
</dbReference>
<dbReference type="STRING" id="1261640.BHK98_03070"/>
<keyword evidence="2" id="KW-1283">Bacterial microcompartment</keyword>
<dbReference type="InterPro" id="IPR037233">
    <property type="entry name" value="CcmK-like_sf"/>
</dbReference>
<dbReference type="GeneID" id="303114511"/>
<dbReference type="PIRSF" id="PIRSF012296">
    <property type="entry name" value="EutS_PduU"/>
    <property type="match status" value="1"/>
</dbReference>
<comment type="subcellular location">
    <subcellularLocation>
        <location evidence="1">Bacterial microcompartment</location>
    </subcellularLocation>
</comment>
<evidence type="ECO:0000313" key="4">
    <source>
        <dbReference type="EMBL" id="OLR55132.1"/>
    </source>
</evidence>
<dbReference type="NCBIfam" id="NF012012">
    <property type="entry name" value="PRK15468.1"/>
    <property type="match status" value="1"/>
</dbReference>
<dbReference type="SMART" id="SM00877">
    <property type="entry name" value="BMC"/>
    <property type="match status" value="1"/>
</dbReference>
<evidence type="ECO:0000256" key="1">
    <source>
        <dbReference type="ARBA" id="ARBA00024322"/>
    </source>
</evidence>
<dbReference type="EMBL" id="MJIE01000001">
    <property type="protein sequence ID" value="OLR55132.1"/>
    <property type="molecule type" value="Genomic_DNA"/>
</dbReference>
<comment type="caution">
    <text evidence="4">The sequence shown here is derived from an EMBL/GenBank/DDBJ whole genome shotgun (WGS) entry which is preliminary data.</text>
</comment>
<evidence type="ECO:0000259" key="3">
    <source>
        <dbReference type="PROSITE" id="PS51931"/>
    </source>
</evidence>
<name>A0A1Q9JFX0_9FIRM</name>
<dbReference type="InterPro" id="IPR000249">
    <property type="entry name" value="BMC_dom"/>
</dbReference>
<dbReference type="GO" id="GO:0031469">
    <property type="term" value="C:bacterial microcompartment"/>
    <property type="evidence" value="ECO:0007669"/>
    <property type="project" value="UniProtKB-SubCell"/>
</dbReference>
<feature type="domain" description="BMC circularly permuted" evidence="3">
    <location>
        <begin position="13"/>
        <end position="111"/>
    </location>
</feature>
<dbReference type="SUPFAM" id="SSF143414">
    <property type="entry name" value="CcmK-like"/>
    <property type="match status" value="1"/>
</dbReference>
<evidence type="ECO:0000313" key="5">
    <source>
        <dbReference type="Proteomes" id="UP000187404"/>
    </source>
</evidence>
<dbReference type="RefSeq" id="WP_075712133.1">
    <property type="nucleotide sequence ID" value="NZ_MJIE01000001.1"/>
</dbReference>
<dbReference type="PANTHER" id="PTHR40449">
    <property type="entry name" value="ETHANOLAMINE UTILIZATION PROTEIN EUTS"/>
    <property type="match status" value="1"/>
</dbReference>
<reference evidence="4 5" key="1">
    <citation type="journal article" date="2016" name="Appl. Environ. Microbiol.">
        <title>Function and Phylogeny of Bacterial Butyryl Coenzyme A:Acetate Transferases and Their Diversity in the Proximal Colon of Swine.</title>
        <authorList>
            <person name="Trachsel J."/>
            <person name="Bayles D.O."/>
            <person name="Looft T."/>
            <person name="Levine U.Y."/>
            <person name="Allen H.K."/>
        </authorList>
    </citation>
    <scope>NUCLEOTIDE SEQUENCE [LARGE SCALE GENOMIC DNA]</scope>
    <source>
        <strain evidence="4 5">68-3-10</strain>
    </source>
</reference>
<dbReference type="PROSITE" id="PS51931">
    <property type="entry name" value="BMC_CP"/>
    <property type="match status" value="1"/>
</dbReference>
<protein>
    <submittedName>
        <fullName evidence="4">Microcompartment protein</fullName>
    </submittedName>
</protein>
<dbReference type="OrthoDB" id="9794459at2"/>
<evidence type="ECO:0000256" key="2">
    <source>
        <dbReference type="ARBA" id="ARBA00024446"/>
    </source>
</evidence>
<keyword evidence="5" id="KW-1185">Reference proteome</keyword>
<proteinExistence type="predicted"/>
<dbReference type="AlphaFoldDB" id="A0A1Q9JFX0"/>
<organism evidence="4 5">
    <name type="scientific">Hornefia porci</name>
    <dbReference type="NCBI Taxonomy" id="2652292"/>
    <lineage>
        <taxon>Bacteria</taxon>
        <taxon>Bacillati</taxon>
        <taxon>Bacillota</taxon>
        <taxon>Clostridia</taxon>
        <taxon>Peptostreptococcales</taxon>
        <taxon>Anaerovoracaceae</taxon>
        <taxon>Hornefia</taxon>
    </lineage>
</organism>
<gene>
    <name evidence="4" type="ORF">BHK98_03070</name>
</gene>
<dbReference type="PANTHER" id="PTHR40449:SF2">
    <property type="entry name" value="BACTERIAL MICROCOMPARTMENT SHELL PROTEIN EUTS"/>
    <property type="match status" value="1"/>
</dbReference>
<dbReference type="Pfam" id="PF00936">
    <property type="entry name" value="BMC"/>
    <property type="match status" value="1"/>
</dbReference>
<dbReference type="InterPro" id="IPR044870">
    <property type="entry name" value="BMC_CP"/>
</dbReference>